<name>A0A0D6E0B1_9LACT</name>
<dbReference type="KEGG" id="lpk:LACPI_1970"/>
<dbReference type="AlphaFoldDB" id="A0A0D6E0B1"/>
<protein>
    <submittedName>
        <fullName evidence="1">Uncharacterized protein</fullName>
    </submittedName>
</protein>
<accession>A0A0D6E0B1</accession>
<gene>
    <name evidence="1" type="ORF">LACPI_1970</name>
</gene>
<dbReference type="EMBL" id="LN774769">
    <property type="protein sequence ID" value="CEN29170.1"/>
    <property type="molecule type" value="Genomic_DNA"/>
</dbReference>
<proteinExistence type="predicted"/>
<sequence>MPKSIKFGRNFEKTVKDGMRKAALNGTYDIKCPHCEQDISVKSGKSLCPKCNKEINLNLNIDF</sequence>
<dbReference type="RefSeq" id="WP_047916174.1">
    <property type="nucleotide sequence ID" value="NZ_LN774769.1"/>
</dbReference>
<organism evidence="1 2">
    <name type="scientific">Pseudolactococcus piscium MKFS47</name>
    <dbReference type="NCBI Taxonomy" id="297352"/>
    <lineage>
        <taxon>Bacteria</taxon>
        <taxon>Bacillati</taxon>
        <taxon>Bacillota</taxon>
        <taxon>Bacilli</taxon>
        <taxon>Lactobacillales</taxon>
        <taxon>Streptococcaceae</taxon>
        <taxon>Pseudolactococcus</taxon>
    </lineage>
</organism>
<evidence type="ECO:0000313" key="2">
    <source>
        <dbReference type="Proteomes" id="UP000033166"/>
    </source>
</evidence>
<dbReference type="SUPFAM" id="SSF161187">
    <property type="entry name" value="YfgJ-like"/>
    <property type="match status" value="1"/>
</dbReference>
<dbReference type="Proteomes" id="UP000033166">
    <property type="component" value="Chromosome I"/>
</dbReference>
<evidence type="ECO:0000313" key="1">
    <source>
        <dbReference type="EMBL" id="CEN29170.1"/>
    </source>
</evidence>
<reference evidence="2" key="1">
    <citation type="submission" date="2015-01" db="EMBL/GenBank/DDBJ databases">
        <authorList>
            <person name="Andreevskaya M."/>
        </authorList>
    </citation>
    <scope>NUCLEOTIDE SEQUENCE [LARGE SCALE GENOMIC DNA]</scope>
    <source>
        <strain evidence="2">MKFS47</strain>
    </source>
</reference>
<dbReference type="HOGENOM" id="CLU_2880276_0_0_9"/>